<proteinExistence type="predicted"/>
<organism evidence="1 2">
    <name type="scientific">Apiospora saccharicola</name>
    <dbReference type="NCBI Taxonomy" id="335842"/>
    <lineage>
        <taxon>Eukaryota</taxon>
        <taxon>Fungi</taxon>
        <taxon>Dikarya</taxon>
        <taxon>Ascomycota</taxon>
        <taxon>Pezizomycotina</taxon>
        <taxon>Sordariomycetes</taxon>
        <taxon>Xylariomycetidae</taxon>
        <taxon>Amphisphaeriales</taxon>
        <taxon>Apiosporaceae</taxon>
        <taxon>Apiospora</taxon>
    </lineage>
</organism>
<sequence>MDTVAGTRKEIESSEWPEIAASLEDLVLVVRSMTDQGQILLDALRGSTTILSVRCVRETPPGLLISLEPNSELPLLAKHRDKTRDVNNTHVGL</sequence>
<comment type="caution">
    <text evidence="1">The sequence shown here is derived from an EMBL/GenBank/DDBJ whole genome shotgun (WGS) entry which is preliminary data.</text>
</comment>
<protein>
    <recommendedName>
        <fullName evidence="3">Roadblock/LAMTOR2 domain-containing protein</fullName>
    </recommendedName>
</protein>
<evidence type="ECO:0000313" key="2">
    <source>
        <dbReference type="Proteomes" id="UP001446871"/>
    </source>
</evidence>
<gene>
    <name evidence="1" type="ORF">PG996_015048</name>
</gene>
<evidence type="ECO:0000313" key="1">
    <source>
        <dbReference type="EMBL" id="KAK8046984.1"/>
    </source>
</evidence>
<keyword evidence="2" id="KW-1185">Reference proteome</keyword>
<dbReference type="EMBL" id="JAQQWM010000009">
    <property type="protein sequence ID" value="KAK8046984.1"/>
    <property type="molecule type" value="Genomic_DNA"/>
</dbReference>
<evidence type="ECO:0008006" key="3">
    <source>
        <dbReference type="Google" id="ProtNLM"/>
    </source>
</evidence>
<dbReference type="Proteomes" id="UP001446871">
    <property type="component" value="Unassembled WGS sequence"/>
</dbReference>
<accession>A0ABR1TMP7</accession>
<reference evidence="1 2" key="1">
    <citation type="submission" date="2023-01" db="EMBL/GenBank/DDBJ databases">
        <title>Analysis of 21 Apiospora genomes using comparative genomics revels a genus with tremendous synthesis potential of carbohydrate active enzymes and secondary metabolites.</title>
        <authorList>
            <person name="Sorensen T."/>
        </authorList>
    </citation>
    <scope>NUCLEOTIDE SEQUENCE [LARGE SCALE GENOMIC DNA]</scope>
    <source>
        <strain evidence="1 2">CBS 83171</strain>
    </source>
</reference>
<name>A0ABR1TMP7_9PEZI</name>